<name>A0ABY5DUG7_9ACTN</name>
<reference evidence="1 2" key="1">
    <citation type="submission" date="2022-06" db="EMBL/GenBank/DDBJ databases">
        <title>Paraconexibacter antarcticus.</title>
        <authorList>
            <person name="Kim C.S."/>
        </authorList>
    </citation>
    <scope>NUCLEOTIDE SEQUENCE [LARGE SCALE GENOMIC DNA]</scope>
    <source>
        <strain evidence="1 2">02-257</strain>
    </source>
</reference>
<dbReference type="InterPro" id="IPR009297">
    <property type="entry name" value="DUF952"/>
</dbReference>
<dbReference type="Pfam" id="PF06108">
    <property type="entry name" value="DUF952"/>
    <property type="match status" value="1"/>
</dbReference>
<evidence type="ECO:0000313" key="2">
    <source>
        <dbReference type="Proteomes" id="UP001056035"/>
    </source>
</evidence>
<dbReference type="EMBL" id="CP098502">
    <property type="protein sequence ID" value="UTI64732.1"/>
    <property type="molecule type" value="Genomic_DNA"/>
</dbReference>
<dbReference type="Gene3D" id="3.20.170.20">
    <property type="entry name" value="Protein of unknown function DUF952"/>
    <property type="match status" value="1"/>
</dbReference>
<sequence length="115" mass="12301">MTGAVDRPAPFGDDDEDDVLHVTSTGAWDDAQESGVYAIPDGAPFIHLCRPWQLAGVVERFYPPPHGDLLVLTVEPDDLRIVVEPAADGAGDFPHLYGTLPVDNVSDVRPLGAVL</sequence>
<gene>
    <name evidence="1" type="ORF">NBH00_00640</name>
</gene>
<keyword evidence="2" id="KW-1185">Reference proteome</keyword>
<dbReference type="Proteomes" id="UP001056035">
    <property type="component" value="Chromosome"/>
</dbReference>
<accession>A0ABY5DUG7</accession>
<protein>
    <submittedName>
        <fullName evidence="1">DUF952 domain-containing protein</fullName>
    </submittedName>
</protein>
<dbReference type="RefSeq" id="WP_254571430.1">
    <property type="nucleotide sequence ID" value="NZ_CP098502.1"/>
</dbReference>
<proteinExistence type="predicted"/>
<dbReference type="SUPFAM" id="SSF56399">
    <property type="entry name" value="ADP-ribosylation"/>
    <property type="match status" value="1"/>
</dbReference>
<evidence type="ECO:0000313" key="1">
    <source>
        <dbReference type="EMBL" id="UTI64732.1"/>
    </source>
</evidence>
<organism evidence="1 2">
    <name type="scientific">Paraconexibacter antarcticus</name>
    <dbReference type="NCBI Taxonomy" id="2949664"/>
    <lineage>
        <taxon>Bacteria</taxon>
        <taxon>Bacillati</taxon>
        <taxon>Actinomycetota</taxon>
        <taxon>Thermoleophilia</taxon>
        <taxon>Solirubrobacterales</taxon>
        <taxon>Paraconexibacteraceae</taxon>
        <taxon>Paraconexibacter</taxon>
    </lineage>
</organism>